<evidence type="ECO:0000256" key="8">
    <source>
        <dbReference type="SAM" id="MobiDB-lite"/>
    </source>
</evidence>
<dbReference type="GO" id="GO:0000976">
    <property type="term" value="F:transcription cis-regulatory region binding"/>
    <property type="evidence" value="ECO:0007669"/>
    <property type="project" value="TreeGrafter"/>
</dbReference>
<gene>
    <name evidence="12" type="primary">APRR2_5</name>
    <name evidence="11" type="synonym">APRR2_3</name>
    <name evidence="11" type="ORF">g.105346</name>
    <name evidence="12" type="ORF">g.105350</name>
</gene>
<feature type="compositionally biased region" description="Basic and acidic residues" evidence="8">
    <location>
        <begin position="199"/>
        <end position="209"/>
    </location>
</feature>
<keyword evidence="2" id="KW-0805">Transcription regulation</keyword>
<dbReference type="PANTHER" id="PTHR31312:SF4">
    <property type="entry name" value="TWO-COMPONENT RESPONSE REGULATOR-LIKE APRR2"/>
    <property type="match status" value="1"/>
</dbReference>
<dbReference type="GO" id="GO:0045893">
    <property type="term" value="P:positive regulation of DNA-templated transcription"/>
    <property type="evidence" value="ECO:0007669"/>
    <property type="project" value="InterPro"/>
</dbReference>
<dbReference type="AlphaFoldDB" id="A0A1D1ZG39"/>
<feature type="domain" description="Response regulatory" evidence="9">
    <location>
        <begin position="36"/>
        <end position="149"/>
    </location>
</feature>
<accession>A0A1D1ZG39</accession>
<dbReference type="EMBL" id="GDJX01010788">
    <property type="protein sequence ID" value="JAT57148.1"/>
    <property type="molecule type" value="Transcribed_RNA"/>
</dbReference>
<feature type="compositionally biased region" description="Polar residues" evidence="8">
    <location>
        <begin position="333"/>
        <end position="344"/>
    </location>
</feature>
<dbReference type="FunFam" id="1.10.10.60:FF:000007">
    <property type="entry name" value="Two-component response regulator"/>
    <property type="match status" value="1"/>
</dbReference>
<dbReference type="InterPro" id="IPR009057">
    <property type="entry name" value="Homeodomain-like_sf"/>
</dbReference>
<dbReference type="InterPro" id="IPR017930">
    <property type="entry name" value="Myb_dom"/>
</dbReference>
<dbReference type="Pfam" id="PF00249">
    <property type="entry name" value="Myb_DNA-binding"/>
    <property type="match status" value="1"/>
</dbReference>
<dbReference type="GO" id="GO:0005634">
    <property type="term" value="C:nucleus"/>
    <property type="evidence" value="ECO:0007669"/>
    <property type="project" value="UniProtKB-SubCell"/>
</dbReference>
<feature type="compositionally biased region" description="Polar residues" evidence="8">
    <location>
        <begin position="182"/>
        <end position="194"/>
    </location>
</feature>
<dbReference type="InterPro" id="IPR001005">
    <property type="entry name" value="SANT/Myb"/>
</dbReference>
<dbReference type="SUPFAM" id="SSF46689">
    <property type="entry name" value="Homeodomain-like"/>
    <property type="match status" value="1"/>
</dbReference>
<sequence>MCESPTIDGLRKDAEQNMFCSAEDLVGWRDFPKGLRVLLLDEDSSSAADIKSKLEQMDYIVSLFSDEKEAIEAVSSKAESFHVAIVEVTTGNSLGCFRFLETAVGLPTIMISEAQCISTTMKCIAMGAAEFLQKPLSEDKLRNIWQHVVHKAFNAGSAVLSKSLKPIKETVASMLQLQPNAEASELTSQSSSMADTAEVDERRRSEHEASQPIDRFPEPSTPQLEQSSRSLDARDCQDQLNFSVESKEHIKELVDLASICFSESKSVDNTEIWNEELSKPTNLTMEDEIDSAERSKTDECVAPVEQLMPSSHLNDEGHAKINTVDRKDKTASLHHNSSHPSGNRANKKRIKVDWTQDLHKRFVQAVEQLGIDQAIPSKILELMKVEGLTRHNVASHLQKYRMRKQHILPKDDDRRWQQHGNPVPRTYPYKPYVAFPVPAAHSNCGLPPSQAYPVWGHPNYHHPGIQIWSNTGFSSWQPSAEHWPWKTYPRMHADAWGCPVVPPQNPYTATPQCRYPPQNRSFHVPEQRNVASGDAYNFHPAEEVIDEVVKEALSKPWLPLPLGLKSPSTESVLSELHRQGIRSVPPR</sequence>
<feature type="domain" description="HTH myb-type" evidence="10">
    <location>
        <begin position="346"/>
        <end position="405"/>
    </location>
</feature>
<evidence type="ECO:0000256" key="5">
    <source>
        <dbReference type="ARBA" id="ARBA00023242"/>
    </source>
</evidence>
<comment type="subunit">
    <text evidence="6">Binds the target DNA as a monomer.</text>
</comment>
<dbReference type="EMBL" id="GDJX01002010">
    <property type="protein sequence ID" value="JAT65926.1"/>
    <property type="molecule type" value="Transcribed_RNA"/>
</dbReference>
<evidence type="ECO:0000256" key="3">
    <source>
        <dbReference type="ARBA" id="ARBA00023125"/>
    </source>
</evidence>
<evidence type="ECO:0000259" key="9">
    <source>
        <dbReference type="PROSITE" id="PS50110"/>
    </source>
</evidence>
<evidence type="ECO:0000256" key="6">
    <source>
        <dbReference type="ARBA" id="ARBA00061767"/>
    </source>
</evidence>
<comment type="caution">
    <text evidence="7">Lacks conserved residue(s) required for the propagation of feature annotation.</text>
</comment>
<organism evidence="12">
    <name type="scientific">Anthurium amnicola</name>
    <dbReference type="NCBI Taxonomy" id="1678845"/>
    <lineage>
        <taxon>Eukaryota</taxon>
        <taxon>Viridiplantae</taxon>
        <taxon>Streptophyta</taxon>
        <taxon>Embryophyta</taxon>
        <taxon>Tracheophyta</taxon>
        <taxon>Spermatophyta</taxon>
        <taxon>Magnoliopsida</taxon>
        <taxon>Liliopsida</taxon>
        <taxon>Araceae</taxon>
        <taxon>Pothoideae</taxon>
        <taxon>Potheae</taxon>
        <taxon>Anthurium</taxon>
    </lineage>
</organism>
<dbReference type="PANTHER" id="PTHR31312">
    <property type="entry name" value="TRANSCRIPTION ACTIVATOR GLK1"/>
    <property type="match status" value="1"/>
</dbReference>
<keyword evidence="4" id="KW-0804">Transcription</keyword>
<evidence type="ECO:0000256" key="7">
    <source>
        <dbReference type="PROSITE-ProRule" id="PRU00169"/>
    </source>
</evidence>
<dbReference type="SMART" id="SM00448">
    <property type="entry name" value="REC"/>
    <property type="match status" value="1"/>
</dbReference>
<keyword evidence="5" id="KW-0539">Nucleus</keyword>
<dbReference type="SUPFAM" id="SSF52172">
    <property type="entry name" value="CheY-like"/>
    <property type="match status" value="1"/>
</dbReference>
<dbReference type="NCBIfam" id="TIGR01557">
    <property type="entry name" value="myb_SHAQKYF"/>
    <property type="match status" value="1"/>
</dbReference>
<dbReference type="GO" id="GO:0003700">
    <property type="term" value="F:DNA-binding transcription factor activity"/>
    <property type="evidence" value="ECO:0007669"/>
    <property type="project" value="InterPro"/>
</dbReference>
<feature type="compositionally biased region" description="Polar residues" evidence="8">
    <location>
        <begin position="221"/>
        <end position="230"/>
    </location>
</feature>
<dbReference type="InterPro" id="IPR001789">
    <property type="entry name" value="Sig_transdc_resp-reg_receiver"/>
</dbReference>
<dbReference type="InterPro" id="IPR011006">
    <property type="entry name" value="CheY-like_superfamily"/>
</dbReference>
<dbReference type="FunFam" id="3.40.50.2300:FF:000206">
    <property type="entry name" value="Two-component response regulator-like APRR2"/>
    <property type="match status" value="1"/>
</dbReference>
<evidence type="ECO:0000259" key="10">
    <source>
        <dbReference type="PROSITE" id="PS51294"/>
    </source>
</evidence>
<keyword evidence="3" id="KW-0238">DNA-binding</keyword>
<evidence type="ECO:0000256" key="1">
    <source>
        <dbReference type="ARBA" id="ARBA00004123"/>
    </source>
</evidence>
<name>A0A1D1ZG39_9ARAE</name>
<evidence type="ECO:0000256" key="2">
    <source>
        <dbReference type="ARBA" id="ARBA00023015"/>
    </source>
</evidence>
<dbReference type="InterPro" id="IPR006447">
    <property type="entry name" value="Myb_dom_plants"/>
</dbReference>
<protein>
    <submittedName>
        <fullName evidence="12">Two-component response regulator-like APRR2</fullName>
    </submittedName>
</protein>
<dbReference type="GO" id="GO:0000160">
    <property type="term" value="P:phosphorelay signal transduction system"/>
    <property type="evidence" value="ECO:0007669"/>
    <property type="project" value="InterPro"/>
</dbReference>
<dbReference type="PROSITE" id="PS51294">
    <property type="entry name" value="HTH_MYB"/>
    <property type="match status" value="1"/>
</dbReference>
<evidence type="ECO:0000313" key="11">
    <source>
        <dbReference type="EMBL" id="JAT57148.1"/>
    </source>
</evidence>
<feature type="region of interest" description="Disordered" evidence="8">
    <location>
        <begin position="182"/>
        <end position="233"/>
    </location>
</feature>
<proteinExistence type="predicted"/>
<dbReference type="Gene3D" id="1.10.10.60">
    <property type="entry name" value="Homeodomain-like"/>
    <property type="match status" value="1"/>
</dbReference>
<evidence type="ECO:0000313" key="12">
    <source>
        <dbReference type="EMBL" id="JAT65926.1"/>
    </source>
</evidence>
<feature type="region of interest" description="Disordered" evidence="8">
    <location>
        <begin position="329"/>
        <end position="349"/>
    </location>
</feature>
<dbReference type="PROSITE" id="PS50110">
    <property type="entry name" value="RESPONSE_REGULATORY"/>
    <property type="match status" value="1"/>
</dbReference>
<dbReference type="Pfam" id="PF00072">
    <property type="entry name" value="Response_reg"/>
    <property type="match status" value="1"/>
</dbReference>
<evidence type="ECO:0000256" key="4">
    <source>
        <dbReference type="ARBA" id="ARBA00023163"/>
    </source>
</evidence>
<reference evidence="12" key="1">
    <citation type="submission" date="2015-07" db="EMBL/GenBank/DDBJ databases">
        <title>Transcriptome Assembly of Anthurium amnicola.</title>
        <authorList>
            <person name="Suzuki J."/>
        </authorList>
    </citation>
    <scope>NUCLEOTIDE SEQUENCE</scope>
</reference>
<comment type="subcellular location">
    <subcellularLocation>
        <location evidence="1">Nucleus</location>
    </subcellularLocation>
</comment>
<dbReference type="InterPro" id="IPR044825">
    <property type="entry name" value="GLK1/2-like"/>
</dbReference>
<dbReference type="Gene3D" id="3.40.50.2300">
    <property type="match status" value="1"/>
</dbReference>